<sequence>MRIKIKNIITGYAAFLLLFASCDSSNSNMGVIEERPNEGPIVYLAVTRAQQEGVDSFNADATDFEDRVHDLAMLVFDSSTGEKVCEYYDENIPFDHKEKTFTVKMMPGQRDFYFVANMPMAPLKAITNRSAMQTYMQQMNVLDEALYSKAATDKGFPMSRVYNNQMVTEGGTIMNPRPFLPEGTDSKVKLIRVVAKIEINLSGVTDNLKSISYCHARTQFLLGSTTKTPESAHKPQTLLTEISSRKYIYYIPEVIISDPALVWNQETPNTPVNYFIVETKNGKKFNVPILSNGDEAQTSYLKFARGEEETTNPKKPEYSVVRNQHYKMAVTMPKEDFIAIKAEVLPWIIREQGVDL</sequence>
<dbReference type="RefSeq" id="WP_148730512.1">
    <property type="nucleotide sequence ID" value="NZ_DAIMPP010000157.1"/>
</dbReference>
<comment type="subcellular location">
    <subcellularLocation>
        <location evidence="1">Cell outer membrane</location>
    </subcellularLocation>
</comment>
<evidence type="ECO:0000313" key="8">
    <source>
        <dbReference type="EMBL" id="TYK33316.1"/>
    </source>
</evidence>
<organism evidence="8 9">
    <name type="scientific">Bacteroides pyogenes</name>
    <dbReference type="NCBI Taxonomy" id="310300"/>
    <lineage>
        <taxon>Bacteria</taxon>
        <taxon>Pseudomonadati</taxon>
        <taxon>Bacteroidota</taxon>
        <taxon>Bacteroidia</taxon>
        <taxon>Bacteroidales</taxon>
        <taxon>Bacteroidaceae</taxon>
        <taxon>Bacteroides</taxon>
    </lineage>
</organism>
<keyword evidence="3" id="KW-0732">Signal</keyword>
<proteinExistence type="inferred from homology"/>
<evidence type="ECO:0000256" key="5">
    <source>
        <dbReference type="ARBA" id="ARBA00023139"/>
    </source>
</evidence>
<keyword evidence="6" id="KW-0998">Cell outer membrane</keyword>
<evidence type="ECO:0008006" key="10">
    <source>
        <dbReference type="Google" id="ProtNLM"/>
    </source>
</evidence>
<evidence type="ECO:0000256" key="1">
    <source>
        <dbReference type="ARBA" id="ARBA00004442"/>
    </source>
</evidence>
<evidence type="ECO:0000256" key="4">
    <source>
        <dbReference type="ARBA" id="ARBA00023136"/>
    </source>
</evidence>
<dbReference type="Pfam" id="PF08842">
    <property type="entry name" value="Mfa2"/>
    <property type="match status" value="1"/>
</dbReference>
<gene>
    <name evidence="8" type="ORF">FNJ60_08630</name>
</gene>
<keyword evidence="9" id="KW-1185">Reference proteome</keyword>
<keyword evidence="5" id="KW-0564">Palmitate</keyword>
<evidence type="ECO:0000256" key="2">
    <source>
        <dbReference type="ARBA" id="ARBA00007248"/>
    </source>
</evidence>
<evidence type="ECO:0000313" key="9">
    <source>
        <dbReference type="Proteomes" id="UP000324383"/>
    </source>
</evidence>
<comment type="caution">
    <text evidence="8">The sequence shown here is derived from an EMBL/GenBank/DDBJ whole genome shotgun (WGS) entry which is preliminary data.</text>
</comment>
<name>A0A5D3ECI0_9BACE</name>
<dbReference type="PROSITE" id="PS51257">
    <property type="entry name" value="PROKAR_LIPOPROTEIN"/>
    <property type="match status" value="1"/>
</dbReference>
<dbReference type="GO" id="GO:0009279">
    <property type="term" value="C:cell outer membrane"/>
    <property type="evidence" value="ECO:0007669"/>
    <property type="project" value="UniProtKB-SubCell"/>
</dbReference>
<dbReference type="EMBL" id="VKLW01000017">
    <property type="protein sequence ID" value="TYK33316.1"/>
    <property type="molecule type" value="Genomic_DNA"/>
</dbReference>
<keyword evidence="4" id="KW-0472">Membrane</keyword>
<comment type="similarity">
    <text evidence="2">Belongs to the bacteroidetes fimbrillin superfamily. FimB/Mfa2 family.</text>
</comment>
<dbReference type="Proteomes" id="UP000324383">
    <property type="component" value="Unassembled WGS sequence"/>
</dbReference>
<protein>
    <recommendedName>
        <fullName evidence="10">Major fimbrial subunit protein N-terminal domain-containing protein</fullName>
    </recommendedName>
</protein>
<reference evidence="8 9" key="1">
    <citation type="submission" date="2019-07" db="EMBL/GenBank/DDBJ databases">
        <title>Draft Genome Sequences of Bacteroides pyogenes Strains Isolated from the Uterus Holstein Dairy Cows with Metritis.</title>
        <authorList>
            <person name="Cunha F."/>
            <person name="Galvao K.N."/>
            <person name="Jeon S.J."/>
            <person name="Jeong K.C."/>
        </authorList>
    </citation>
    <scope>NUCLEOTIDE SEQUENCE [LARGE SCALE GENOMIC DNA]</scope>
    <source>
        <strain evidence="8 9">KG-31</strain>
    </source>
</reference>
<evidence type="ECO:0000256" key="3">
    <source>
        <dbReference type="ARBA" id="ARBA00022729"/>
    </source>
</evidence>
<evidence type="ECO:0000256" key="7">
    <source>
        <dbReference type="ARBA" id="ARBA00023288"/>
    </source>
</evidence>
<evidence type="ECO:0000256" key="6">
    <source>
        <dbReference type="ARBA" id="ARBA00023237"/>
    </source>
</evidence>
<dbReference type="InterPro" id="IPR014941">
    <property type="entry name" value="FimB/Mfa2/Mfa3"/>
</dbReference>
<dbReference type="Gene3D" id="2.60.40.2580">
    <property type="match status" value="1"/>
</dbReference>
<keyword evidence="7" id="KW-0449">Lipoprotein</keyword>
<accession>A0A5D3ECI0</accession>
<dbReference type="AlphaFoldDB" id="A0A5D3ECI0"/>